<dbReference type="PRINTS" id="PR00237">
    <property type="entry name" value="GPCRRHODOPSN"/>
</dbReference>
<dbReference type="PROSITE" id="PS00237">
    <property type="entry name" value="G_PROTEIN_RECEP_F1_1"/>
    <property type="match status" value="1"/>
</dbReference>
<reference evidence="14 15" key="1">
    <citation type="submission" date="2020-06" db="EMBL/GenBank/DDBJ databases">
        <authorList>
            <person name="Li R."/>
            <person name="Bekaert M."/>
        </authorList>
    </citation>
    <scope>NUCLEOTIDE SEQUENCE [LARGE SCALE GENOMIC DNA]</scope>
    <source>
        <strain evidence="15">wild</strain>
    </source>
</reference>
<dbReference type="Pfam" id="PF00001">
    <property type="entry name" value="7tm_1"/>
    <property type="match status" value="2"/>
</dbReference>
<keyword evidence="15" id="KW-1185">Reference proteome</keyword>
<dbReference type="PROSITE" id="PS50262">
    <property type="entry name" value="G_PROTEIN_RECEP_F1_2"/>
    <property type="match status" value="1"/>
</dbReference>
<feature type="transmembrane region" description="Helical" evidence="12">
    <location>
        <begin position="644"/>
        <end position="666"/>
    </location>
</feature>
<feature type="transmembrane region" description="Helical" evidence="12">
    <location>
        <begin position="136"/>
        <end position="157"/>
    </location>
</feature>
<dbReference type="GO" id="GO:0045202">
    <property type="term" value="C:synapse"/>
    <property type="evidence" value="ECO:0007669"/>
    <property type="project" value="TreeGrafter"/>
</dbReference>
<evidence type="ECO:0000259" key="13">
    <source>
        <dbReference type="PROSITE" id="PS50262"/>
    </source>
</evidence>
<feature type="transmembrane region" description="Helical" evidence="12">
    <location>
        <begin position="58"/>
        <end position="86"/>
    </location>
</feature>
<dbReference type="FunFam" id="1.20.1070.10:FF:000365">
    <property type="entry name" value="Muscarinic acetylcholine receptor gar-2"/>
    <property type="match status" value="1"/>
</dbReference>
<keyword evidence="2" id="KW-1003">Cell membrane</keyword>
<dbReference type="Gene3D" id="1.20.1070.10">
    <property type="entry name" value="Rhodopsin 7-helix transmembrane proteins"/>
    <property type="match status" value="2"/>
</dbReference>
<proteinExistence type="inferred from homology"/>
<evidence type="ECO:0000256" key="2">
    <source>
        <dbReference type="ARBA" id="ARBA00022475"/>
    </source>
</evidence>
<sequence length="685" mass="77066">MNTENISVDSMMDVSTATEIFCDIGSIIIDNCTCNGSIQNNTCTNVTASIGYAPPNPLWLTVLLGLMASIVILVTICGNILVLLSFALERNIRQPTNYFIASLAVSDLLIGTFSMPCFTLYLLLGYWPLGEMLCDLWLSLDWTVCLASQYTVFFITVDRFFSVKLPAKYRNWRTERRVVIMVAFTWIIPSAVFFISIIGWQYFVGKRTVPEGTCEVQFMGDPLFTFLLTIGYYWTTLAVMIGLYAGIYRVALSLQKKSEAKHKRLTTAMGLSKGKNKSKKNNKCVKSPVIDDTVVQNNTQNQKHIDTTSFTKHAEEDRSSSPAFASDDENSDSHEAYGNGKSNNKSKHKHDEIDDEQTCFVNSAVQTDTTYRPSLKGMLGQSFNHVSKIALSITAPTSSDDDKEKSDTVERQSEEINNYHNKVLHIESTPKSTDALLENEILQGCKYIDEESLKSLASAENIRLLSEPIIEYASSTDDGGNSPVWKKRKDKYLPIPIPEEFSTSVSIIDSGVDMHDEHDQTGTNTNTTLSPLPANGKSWNNAVSLVKQQNSVQKLSTVETEDKPHKFGSPFHALVKSIRAKQKQREREKQKTESRKSKSENRARKALRTISFILGAYVLCWTPYHVIVFIIGVCGAFSCVNATLYNICYWLCYLNSPVNPFCYAFANQQFKRTFLRLLRLDFHKT</sequence>
<evidence type="ECO:0000256" key="8">
    <source>
        <dbReference type="ARBA" id="ARBA00023170"/>
    </source>
</evidence>
<dbReference type="OrthoDB" id="10071887at2759"/>
<keyword evidence="6 12" id="KW-0472">Membrane</keyword>
<dbReference type="GO" id="GO:0007187">
    <property type="term" value="P:G protein-coupled receptor signaling pathway, coupled to cyclic nucleotide second messenger"/>
    <property type="evidence" value="ECO:0007669"/>
    <property type="project" value="TreeGrafter"/>
</dbReference>
<evidence type="ECO:0000256" key="4">
    <source>
        <dbReference type="ARBA" id="ARBA00022989"/>
    </source>
</evidence>
<dbReference type="PANTHER" id="PTHR24247:SF191">
    <property type="entry name" value="MUSCARINIC ACETYLCHOLINE RECEPTOR, B-TYPE, ISOFORM A"/>
    <property type="match status" value="1"/>
</dbReference>
<dbReference type="GO" id="GO:0016907">
    <property type="term" value="F:G protein-coupled acetylcholine receptor activity"/>
    <property type="evidence" value="ECO:0007669"/>
    <property type="project" value="InterPro"/>
</dbReference>
<feature type="transmembrane region" description="Helical" evidence="12">
    <location>
        <begin position="98"/>
        <end position="124"/>
    </location>
</feature>
<dbReference type="PANTHER" id="PTHR24247">
    <property type="entry name" value="5-HYDROXYTRYPTAMINE RECEPTOR"/>
    <property type="match status" value="1"/>
</dbReference>
<feature type="transmembrane region" description="Helical" evidence="12">
    <location>
        <begin position="612"/>
        <end position="638"/>
    </location>
</feature>
<evidence type="ECO:0000256" key="1">
    <source>
        <dbReference type="ARBA" id="ARBA00004651"/>
    </source>
</evidence>
<evidence type="ECO:0000256" key="9">
    <source>
        <dbReference type="ARBA" id="ARBA00023224"/>
    </source>
</evidence>
<gene>
    <name evidence="14" type="ORF">MCOR_52256</name>
</gene>
<feature type="region of interest" description="Disordered" evidence="11">
    <location>
        <begin position="290"/>
        <end position="351"/>
    </location>
</feature>
<protein>
    <submittedName>
        <fullName evidence="14">CHRM3</fullName>
    </submittedName>
</protein>
<feature type="region of interest" description="Disordered" evidence="11">
    <location>
        <begin position="580"/>
        <end position="600"/>
    </location>
</feature>
<feature type="transmembrane region" description="Helical" evidence="12">
    <location>
        <begin position="178"/>
        <end position="203"/>
    </location>
</feature>
<dbReference type="GO" id="GO:0030425">
    <property type="term" value="C:dendrite"/>
    <property type="evidence" value="ECO:0007669"/>
    <property type="project" value="TreeGrafter"/>
</dbReference>
<comment type="similarity">
    <text evidence="10">Belongs to the G-protein coupled receptor 1 family.</text>
</comment>
<name>A0A6J8EJQ1_MYTCO</name>
<keyword evidence="9 10" id="KW-0807">Transducer</keyword>
<keyword evidence="8 10" id="KW-0675">Receptor</keyword>
<keyword evidence="3 10" id="KW-0812">Transmembrane</keyword>
<dbReference type="EMBL" id="CACVKT020009064">
    <property type="protein sequence ID" value="CAC5419982.1"/>
    <property type="molecule type" value="Genomic_DNA"/>
</dbReference>
<dbReference type="GO" id="GO:0004993">
    <property type="term" value="F:G protein-coupled serotonin receptor activity"/>
    <property type="evidence" value="ECO:0007669"/>
    <property type="project" value="TreeGrafter"/>
</dbReference>
<evidence type="ECO:0000256" key="6">
    <source>
        <dbReference type="ARBA" id="ARBA00023136"/>
    </source>
</evidence>
<dbReference type="AlphaFoldDB" id="A0A6J8EJQ1"/>
<dbReference type="SUPFAM" id="SSF81321">
    <property type="entry name" value="Family A G protein-coupled receptor-like"/>
    <property type="match status" value="2"/>
</dbReference>
<evidence type="ECO:0000313" key="14">
    <source>
        <dbReference type="EMBL" id="CAC5419982.1"/>
    </source>
</evidence>
<dbReference type="SMART" id="SM01381">
    <property type="entry name" value="7TM_GPCR_Srsx"/>
    <property type="match status" value="1"/>
</dbReference>
<dbReference type="GO" id="GO:0007197">
    <property type="term" value="P:adenylate cyclase-inhibiting G protein-coupled acetylcholine receptor signaling pathway"/>
    <property type="evidence" value="ECO:0007669"/>
    <property type="project" value="TreeGrafter"/>
</dbReference>
<evidence type="ECO:0000256" key="11">
    <source>
        <dbReference type="SAM" id="MobiDB-lite"/>
    </source>
</evidence>
<keyword evidence="7" id="KW-1015">Disulfide bond</keyword>
<evidence type="ECO:0000256" key="10">
    <source>
        <dbReference type="RuleBase" id="RU000688"/>
    </source>
</evidence>
<dbReference type="PRINTS" id="PR00243">
    <property type="entry name" value="MUSCARINICR"/>
</dbReference>
<evidence type="ECO:0000256" key="7">
    <source>
        <dbReference type="ARBA" id="ARBA00023157"/>
    </source>
</evidence>
<feature type="domain" description="G-protein coupled receptors family 1 profile" evidence="13">
    <location>
        <begin position="78"/>
        <end position="663"/>
    </location>
</feature>
<feature type="compositionally biased region" description="Basic and acidic residues" evidence="11">
    <location>
        <begin position="583"/>
        <end position="600"/>
    </location>
</feature>
<comment type="subcellular location">
    <subcellularLocation>
        <location evidence="1">Cell membrane</location>
        <topology evidence="1">Multi-pass membrane protein</topology>
    </subcellularLocation>
</comment>
<dbReference type="Proteomes" id="UP000507470">
    <property type="component" value="Unassembled WGS sequence"/>
</dbReference>
<dbReference type="InterPro" id="IPR000276">
    <property type="entry name" value="GPCR_Rhodpsn"/>
</dbReference>
<dbReference type="InterPro" id="IPR017452">
    <property type="entry name" value="GPCR_Rhodpsn_7TM"/>
</dbReference>
<keyword evidence="4 12" id="KW-1133">Transmembrane helix</keyword>
<accession>A0A6J8EJQ1</accession>
<dbReference type="InterPro" id="IPR000995">
    <property type="entry name" value="Musac_Ach_rcpt"/>
</dbReference>
<evidence type="ECO:0000256" key="12">
    <source>
        <dbReference type="SAM" id="Phobius"/>
    </source>
</evidence>
<evidence type="ECO:0000313" key="15">
    <source>
        <dbReference type="Proteomes" id="UP000507470"/>
    </source>
</evidence>
<feature type="transmembrane region" description="Helical" evidence="12">
    <location>
        <begin position="223"/>
        <end position="247"/>
    </location>
</feature>
<evidence type="ECO:0000256" key="5">
    <source>
        <dbReference type="ARBA" id="ARBA00023040"/>
    </source>
</evidence>
<evidence type="ECO:0000256" key="3">
    <source>
        <dbReference type="ARBA" id="ARBA00022692"/>
    </source>
</evidence>
<organism evidence="14 15">
    <name type="scientific">Mytilus coruscus</name>
    <name type="common">Sea mussel</name>
    <dbReference type="NCBI Taxonomy" id="42192"/>
    <lineage>
        <taxon>Eukaryota</taxon>
        <taxon>Metazoa</taxon>
        <taxon>Spiralia</taxon>
        <taxon>Lophotrochozoa</taxon>
        <taxon>Mollusca</taxon>
        <taxon>Bivalvia</taxon>
        <taxon>Autobranchia</taxon>
        <taxon>Pteriomorphia</taxon>
        <taxon>Mytilida</taxon>
        <taxon>Mytiloidea</taxon>
        <taxon>Mytilidae</taxon>
        <taxon>Mytilinae</taxon>
        <taxon>Mytilus</taxon>
    </lineage>
</organism>
<feature type="compositionally biased region" description="Polar residues" evidence="11">
    <location>
        <begin position="294"/>
        <end position="311"/>
    </location>
</feature>
<keyword evidence="5 10" id="KW-0297">G-protein coupled receptor</keyword>
<dbReference type="GO" id="GO:0005886">
    <property type="term" value="C:plasma membrane"/>
    <property type="evidence" value="ECO:0007669"/>
    <property type="project" value="UniProtKB-SubCell"/>
</dbReference>